<evidence type="ECO:0000313" key="8">
    <source>
        <dbReference type="Proteomes" id="UP000561326"/>
    </source>
</evidence>
<comment type="similarity">
    <text evidence="1">Belongs to the sigma-70 factor family. ECF subfamily.</text>
</comment>
<dbReference type="Pfam" id="PF08281">
    <property type="entry name" value="Sigma70_r4_2"/>
    <property type="match status" value="1"/>
</dbReference>
<dbReference type="InterPro" id="IPR013249">
    <property type="entry name" value="RNA_pol_sigma70_r4_t2"/>
</dbReference>
<evidence type="ECO:0000256" key="3">
    <source>
        <dbReference type="ARBA" id="ARBA00023082"/>
    </source>
</evidence>
<dbReference type="CDD" id="cd06171">
    <property type="entry name" value="Sigma70_r4"/>
    <property type="match status" value="1"/>
</dbReference>
<dbReference type="GO" id="GO:0016987">
    <property type="term" value="F:sigma factor activity"/>
    <property type="evidence" value="ECO:0007669"/>
    <property type="project" value="UniProtKB-KW"/>
</dbReference>
<dbReference type="Gene3D" id="1.10.10.10">
    <property type="entry name" value="Winged helix-like DNA-binding domain superfamily/Winged helix DNA-binding domain"/>
    <property type="match status" value="1"/>
</dbReference>
<evidence type="ECO:0000259" key="5">
    <source>
        <dbReference type="Pfam" id="PF04542"/>
    </source>
</evidence>
<dbReference type="RefSeq" id="WP_021624329.1">
    <property type="nucleotide sequence ID" value="NZ_CABKST010000254.1"/>
</dbReference>
<proteinExistence type="inferred from homology"/>
<dbReference type="GO" id="GO:0003677">
    <property type="term" value="F:DNA binding"/>
    <property type="evidence" value="ECO:0007669"/>
    <property type="project" value="InterPro"/>
</dbReference>
<protein>
    <submittedName>
        <fullName evidence="7">Sigma-70 family RNA polymerase sigma factor</fullName>
    </submittedName>
</protein>
<organism evidence="7 8">
    <name type="scientific">Aneurinibacillus aneurinilyticus</name>
    <name type="common">Bacillus aneurinolyticus</name>
    <dbReference type="NCBI Taxonomy" id="1391"/>
    <lineage>
        <taxon>Bacteria</taxon>
        <taxon>Bacillati</taxon>
        <taxon>Bacillota</taxon>
        <taxon>Bacilli</taxon>
        <taxon>Bacillales</taxon>
        <taxon>Paenibacillaceae</taxon>
        <taxon>Aneurinibacillus group</taxon>
        <taxon>Aneurinibacillus</taxon>
    </lineage>
</organism>
<dbReference type="InterPro" id="IPR039425">
    <property type="entry name" value="RNA_pol_sigma-70-like"/>
</dbReference>
<dbReference type="InterPro" id="IPR036388">
    <property type="entry name" value="WH-like_DNA-bd_sf"/>
</dbReference>
<dbReference type="InterPro" id="IPR013324">
    <property type="entry name" value="RNA_pol_sigma_r3/r4-like"/>
</dbReference>
<name>A0A848CWZ3_ANEAE</name>
<evidence type="ECO:0000256" key="1">
    <source>
        <dbReference type="ARBA" id="ARBA00010641"/>
    </source>
</evidence>
<dbReference type="SUPFAM" id="SSF88946">
    <property type="entry name" value="Sigma2 domain of RNA polymerase sigma factors"/>
    <property type="match status" value="1"/>
</dbReference>
<feature type="domain" description="RNA polymerase sigma factor 70 region 4 type 2" evidence="6">
    <location>
        <begin position="107"/>
        <end position="158"/>
    </location>
</feature>
<evidence type="ECO:0000256" key="2">
    <source>
        <dbReference type="ARBA" id="ARBA00023015"/>
    </source>
</evidence>
<dbReference type="EMBL" id="JABAGO010000006">
    <property type="protein sequence ID" value="NME97750.1"/>
    <property type="molecule type" value="Genomic_DNA"/>
</dbReference>
<evidence type="ECO:0000259" key="6">
    <source>
        <dbReference type="Pfam" id="PF08281"/>
    </source>
</evidence>
<dbReference type="AlphaFoldDB" id="A0A848CWZ3"/>
<sequence>MEDDIKQAKNGNQEAFIRLIKINQPSLYRVSKAIVKTDEDCADAIQETILKAYHAIHTLREPNYFKTWLIRILINECKRILQRKKHLVSLIELKQTQTTTDDYGQIEIQEIVDSLEEELRIIVILYYFDDLPIKKISQILDQPIGTVKSRLHRARLKLANLFELPNDHGKELMS</sequence>
<keyword evidence="2" id="KW-0805">Transcription regulation</keyword>
<dbReference type="InterPro" id="IPR007627">
    <property type="entry name" value="RNA_pol_sigma70_r2"/>
</dbReference>
<dbReference type="GeneID" id="92841353"/>
<evidence type="ECO:0000256" key="4">
    <source>
        <dbReference type="ARBA" id="ARBA00023163"/>
    </source>
</evidence>
<dbReference type="SUPFAM" id="SSF88659">
    <property type="entry name" value="Sigma3 and sigma4 domains of RNA polymerase sigma factors"/>
    <property type="match status" value="1"/>
</dbReference>
<dbReference type="GO" id="GO:0006352">
    <property type="term" value="P:DNA-templated transcription initiation"/>
    <property type="evidence" value="ECO:0007669"/>
    <property type="project" value="InterPro"/>
</dbReference>
<feature type="domain" description="RNA polymerase sigma-70 region 2" evidence="5">
    <location>
        <begin position="19"/>
        <end position="85"/>
    </location>
</feature>
<dbReference type="Gene3D" id="1.10.1740.10">
    <property type="match status" value="1"/>
</dbReference>
<dbReference type="Pfam" id="PF04542">
    <property type="entry name" value="Sigma70_r2"/>
    <property type="match status" value="1"/>
</dbReference>
<dbReference type="InterPro" id="IPR013325">
    <property type="entry name" value="RNA_pol_sigma_r2"/>
</dbReference>
<keyword evidence="3" id="KW-0731">Sigma factor</keyword>
<evidence type="ECO:0000313" key="7">
    <source>
        <dbReference type="EMBL" id="NME97750.1"/>
    </source>
</evidence>
<gene>
    <name evidence="7" type="ORF">HF838_05680</name>
</gene>
<dbReference type="NCBIfam" id="TIGR02937">
    <property type="entry name" value="sigma70-ECF"/>
    <property type="match status" value="1"/>
</dbReference>
<reference evidence="7 8" key="1">
    <citation type="submission" date="2020-04" db="EMBL/GenBank/DDBJ databases">
        <authorList>
            <person name="Hitch T.C.A."/>
            <person name="Wylensek D."/>
            <person name="Clavel T."/>
        </authorList>
    </citation>
    <scope>NUCLEOTIDE SEQUENCE [LARGE SCALE GENOMIC DNA]</scope>
    <source>
        <strain evidence="7 8">WB01_D5_05</strain>
    </source>
</reference>
<dbReference type="PANTHER" id="PTHR43133">
    <property type="entry name" value="RNA POLYMERASE ECF-TYPE SIGMA FACTO"/>
    <property type="match status" value="1"/>
</dbReference>
<keyword evidence="4" id="KW-0804">Transcription</keyword>
<dbReference type="Proteomes" id="UP000561326">
    <property type="component" value="Unassembled WGS sequence"/>
</dbReference>
<dbReference type="PANTHER" id="PTHR43133:SF51">
    <property type="entry name" value="RNA POLYMERASE SIGMA FACTOR"/>
    <property type="match status" value="1"/>
</dbReference>
<dbReference type="InterPro" id="IPR014284">
    <property type="entry name" value="RNA_pol_sigma-70_dom"/>
</dbReference>
<comment type="caution">
    <text evidence="7">The sequence shown here is derived from an EMBL/GenBank/DDBJ whole genome shotgun (WGS) entry which is preliminary data.</text>
</comment>
<dbReference type="OrthoDB" id="9782703at2"/>
<accession>A0A848CWZ3</accession>